<feature type="transmembrane region" description="Helical" evidence="2">
    <location>
        <begin position="96"/>
        <end position="114"/>
    </location>
</feature>
<reference evidence="5 8" key="2">
    <citation type="submission" date="2016-10" db="EMBL/GenBank/DDBJ databases">
        <title>Hydorgenophaga sp. LPB0072 isolated from gastropod.</title>
        <authorList>
            <person name="Kim E."/>
            <person name="Yi H."/>
        </authorList>
    </citation>
    <scope>NUCLEOTIDE SEQUENCE [LARGE SCALE GENOMIC DNA]</scope>
    <source>
        <strain evidence="5 8">LPB0072</strain>
    </source>
</reference>
<dbReference type="PANTHER" id="PTHR41542:SF1">
    <property type="entry name" value="BLL5807 PROTEIN"/>
    <property type="match status" value="1"/>
</dbReference>
<keyword evidence="3" id="KW-0732">Signal</keyword>
<dbReference type="Proteomes" id="UP000185657">
    <property type="component" value="Unassembled WGS sequence"/>
</dbReference>
<evidence type="ECO:0000256" key="1">
    <source>
        <dbReference type="SAM" id="MobiDB-lite"/>
    </source>
</evidence>
<dbReference type="AlphaFoldDB" id="A0A162YQ51"/>
<name>A0A162YQ51_9BURK</name>
<sequence length="302" mass="31309">MKFLTMLAIVLGLGLSSVAMEAEAKRFGGARSFGMKRQVAPPKAPASPNATQAAPAAGAAAAPKRSWMGPLAGIAAGLGLAALASHLGLGEGFGTILLMGLALMAAIALFRMFMRKQAAGNNGAPGGAFQGMRYAQETPGAPSGNRPAAFEASNTTGHGTGSIIGSQLAGGPSGQYANIPADFDVAAFERNAKVNFIRLQAAYDAGDLDDIRQFTSPEVFAEVRMDLNDRKDAINKTEVIDIQATVSEVVEEAGRYIVSVRFTGSVREDDAPTPEAVNEIWHMTKPTSGAGGWVVAGIQQTN</sequence>
<organism evidence="5 8">
    <name type="scientific">Hydrogenophaga crassostreae</name>
    <dbReference type="NCBI Taxonomy" id="1763535"/>
    <lineage>
        <taxon>Bacteria</taxon>
        <taxon>Pseudomonadati</taxon>
        <taxon>Pseudomonadota</taxon>
        <taxon>Betaproteobacteria</taxon>
        <taxon>Burkholderiales</taxon>
        <taxon>Comamonadaceae</taxon>
        <taxon>Hydrogenophaga</taxon>
    </lineage>
</organism>
<evidence type="ECO:0000259" key="4">
    <source>
        <dbReference type="SMART" id="SM00978"/>
    </source>
</evidence>
<keyword evidence="2" id="KW-0812">Transmembrane</keyword>
<keyword evidence="7" id="KW-1185">Reference proteome</keyword>
<protein>
    <recommendedName>
        <fullName evidence="4">Tim44-like domain-containing protein</fullName>
    </recommendedName>
</protein>
<dbReference type="Gene3D" id="3.10.450.240">
    <property type="match status" value="1"/>
</dbReference>
<evidence type="ECO:0000313" key="7">
    <source>
        <dbReference type="Proteomes" id="UP000185657"/>
    </source>
</evidence>
<dbReference type="SUPFAM" id="SSF54427">
    <property type="entry name" value="NTF2-like"/>
    <property type="match status" value="1"/>
</dbReference>
<accession>A0A162YQ51</accession>
<evidence type="ECO:0000313" key="8">
    <source>
        <dbReference type="Proteomes" id="UP000185680"/>
    </source>
</evidence>
<dbReference type="STRING" id="1763535.LPB072_00195"/>
<keyword evidence="2" id="KW-1133">Transmembrane helix</keyword>
<dbReference type="EMBL" id="LVWD01000043">
    <property type="protein sequence ID" value="OAD39352.1"/>
    <property type="molecule type" value="Genomic_DNA"/>
</dbReference>
<dbReference type="PANTHER" id="PTHR41542">
    <property type="entry name" value="BLL5807 PROTEIN"/>
    <property type="match status" value="1"/>
</dbReference>
<dbReference type="RefSeq" id="WP_066096757.1">
    <property type="nucleotide sequence ID" value="NZ_CP017476.1"/>
</dbReference>
<dbReference type="SMART" id="SM00978">
    <property type="entry name" value="Tim44"/>
    <property type="match status" value="1"/>
</dbReference>
<feature type="signal peptide" evidence="3">
    <location>
        <begin position="1"/>
        <end position="21"/>
    </location>
</feature>
<reference evidence="6 7" key="1">
    <citation type="submission" date="2016-02" db="EMBL/GenBank/DDBJ databases">
        <title>Draft genome sequence of Hydrogenophaga sp. LPB0072.</title>
        <authorList>
            <person name="Shin S.-K."/>
            <person name="Yi H."/>
        </authorList>
    </citation>
    <scope>NUCLEOTIDE SEQUENCE [LARGE SCALE GENOMIC DNA]</scope>
    <source>
        <strain evidence="6 7">LPB0072</strain>
    </source>
</reference>
<dbReference type="KEGG" id="hyl:LPB072_00195"/>
<proteinExistence type="predicted"/>
<dbReference type="InterPro" id="IPR007379">
    <property type="entry name" value="Tim44-like_dom"/>
</dbReference>
<evidence type="ECO:0000313" key="6">
    <source>
        <dbReference type="EMBL" id="OAD39352.1"/>
    </source>
</evidence>
<dbReference type="OrthoDB" id="5297955at2"/>
<dbReference type="EMBL" id="CP017476">
    <property type="protein sequence ID" value="AOW11513.1"/>
    <property type="molecule type" value="Genomic_DNA"/>
</dbReference>
<gene>
    <name evidence="5" type="ORF">LPB072_00195</name>
    <name evidence="6" type="ORF">LPB72_22470</name>
</gene>
<keyword evidence="2" id="KW-0472">Membrane</keyword>
<dbReference type="Pfam" id="PF04280">
    <property type="entry name" value="Tim44"/>
    <property type="match status" value="1"/>
</dbReference>
<evidence type="ECO:0000256" key="3">
    <source>
        <dbReference type="SAM" id="SignalP"/>
    </source>
</evidence>
<evidence type="ECO:0000313" key="5">
    <source>
        <dbReference type="EMBL" id="AOW11513.1"/>
    </source>
</evidence>
<feature type="region of interest" description="Disordered" evidence="1">
    <location>
        <begin position="131"/>
        <end position="156"/>
    </location>
</feature>
<dbReference type="Proteomes" id="UP000185680">
    <property type="component" value="Chromosome"/>
</dbReference>
<feature type="chain" id="PRO_5044549415" description="Tim44-like domain-containing protein" evidence="3">
    <location>
        <begin position="22"/>
        <end position="302"/>
    </location>
</feature>
<feature type="transmembrane region" description="Helical" evidence="2">
    <location>
        <begin position="67"/>
        <end position="89"/>
    </location>
</feature>
<dbReference type="InterPro" id="IPR032710">
    <property type="entry name" value="NTF2-like_dom_sf"/>
</dbReference>
<evidence type="ECO:0000256" key="2">
    <source>
        <dbReference type="SAM" id="Phobius"/>
    </source>
</evidence>
<feature type="domain" description="Tim44-like" evidence="4">
    <location>
        <begin position="169"/>
        <end position="300"/>
    </location>
</feature>